<dbReference type="EMBL" id="BSER01000009">
    <property type="protein sequence ID" value="GLJ95728.1"/>
    <property type="molecule type" value="Genomic_DNA"/>
</dbReference>
<evidence type="ECO:0000313" key="1">
    <source>
        <dbReference type="EMBL" id="GLJ95728.1"/>
    </source>
</evidence>
<evidence type="ECO:0000313" key="2">
    <source>
        <dbReference type="Proteomes" id="UP001142291"/>
    </source>
</evidence>
<proteinExistence type="predicted"/>
<dbReference type="Proteomes" id="UP001142291">
    <property type="component" value="Unassembled WGS sequence"/>
</dbReference>
<reference evidence="1" key="2">
    <citation type="submission" date="2023-01" db="EMBL/GenBank/DDBJ databases">
        <authorList>
            <person name="Sun Q."/>
            <person name="Evtushenko L."/>
        </authorList>
    </citation>
    <scope>NUCLEOTIDE SEQUENCE</scope>
    <source>
        <strain evidence="1">VKM Ac-1940</strain>
    </source>
</reference>
<evidence type="ECO:0008006" key="3">
    <source>
        <dbReference type="Google" id="ProtNLM"/>
    </source>
</evidence>
<keyword evidence="2" id="KW-1185">Reference proteome</keyword>
<gene>
    <name evidence="1" type="ORF">GCM10017591_17910</name>
</gene>
<reference evidence="1" key="1">
    <citation type="journal article" date="2014" name="Int. J. Syst. Evol. Microbiol.">
        <title>Complete genome sequence of Corynebacterium casei LMG S-19264T (=DSM 44701T), isolated from a smear-ripened cheese.</title>
        <authorList>
            <consortium name="US DOE Joint Genome Institute (JGI-PGF)"/>
            <person name="Walter F."/>
            <person name="Albersmeier A."/>
            <person name="Kalinowski J."/>
            <person name="Ruckert C."/>
        </authorList>
    </citation>
    <scope>NUCLEOTIDE SEQUENCE</scope>
    <source>
        <strain evidence="1">VKM Ac-1940</strain>
    </source>
</reference>
<accession>A0A9W6HNG3</accession>
<organism evidence="1 2">
    <name type="scientific">Microbacterium dextranolyticum</name>
    <dbReference type="NCBI Taxonomy" id="36806"/>
    <lineage>
        <taxon>Bacteria</taxon>
        <taxon>Bacillati</taxon>
        <taxon>Actinomycetota</taxon>
        <taxon>Actinomycetes</taxon>
        <taxon>Micrococcales</taxon>
        <taxon>Microbacteriaceae</taxon>
        <taxon>Microbacterium</taxon>
    </lineage>
</organism>
<sequence length="108" mass="12227">MDHPLRTHRLIPADIELPALGSTEEVPAPDKVIHLRFFSTSGSAYWLLAEYDPETGLAFGFAEVVPGCGEWGCFSVAELSDLFVRRPFPVWIERDFFVTPKPFRCVTR</sequence>
<dbReference type="InterPro" id="IPR021341">
    <property type="entry name" value="DUF2958"/>
</dbReference>
<name>A0A9W6HNG3_9MICO</name>
<dbReference type="Pfam" id="PF11171">
    <property type="entry name" value="DUF2958"/>
    <property type="match status" value="1"/>
</dbReference>
<dbReference type="AlphaFoldDB" id="A0A9W6HNG3"/>
<comment type="caution">
    <text evidence="1">The sequence shown here is derived from an EMBL/GenBank/DDBJ whole genome shotgun (WGS) entry which is preliminary data.</text>
</comment>
<protein>
    <recommendedName>
        <fullName evidence="3">DUF2958 domain-containing protein</fullName>
    </recommendedName>
</protein>
<dbReference type="RefSeq" id="WP_204963805.1">
    <property type="nucleotide sequence ID" value="NZ_BAAAUR010000001.1"/>
</dbReference>